<dbReference type="EMBL" id="NGJN01000001">
    <property type="protein sequence ID" value="OZV70661.1"/>
    <property type="molecule type" value="Genomic_DNA"/>
</dbReference>
<keyword evidence="3" id="KW-1185">Reference proteome</keyword>
<feature type="transmembrane region" description="Helical" evidence="1">
    <location>
        <begin position="38"/>
        <end position="71"/>
    </location>
</feature>
<dbReference type="AlphaFoldDB" id="A0A265UZD3"/>
<protein>
    <submittedName>
        <fullName evidence="2">Uncharacterized protein</fullName>
    </submittedName>
</protein>
<evidence type="ECO:0000313" key="3">
    <source>
        <dbReference type="Proteomes" id="UP000216840"/>
    </source>
</evidence>
<sequence length="102" mass="11586">MQVTIIFEDLNLFSLQSSVPSKKAISKSLKLKITKRGLIYALLCLIGTLCILFNLTIIGVSVIIIASVLFYVLAYFKYAYDVEIKFTEVDNLEQIIKEDLFD</sequence>
<comment type="caution">
    <text evidence="2">The sequence shown here is derived from an EMBL/GenBank/DDBJ whole genome shotgun (WGS) entry which is preliminary data.</text>
</comment>
<evidence type="ECO:0000256" key="1">
    <source>
        <dbReference type="SAM" id="Phobius"/>
    </source>
</evidence>
<dbReference type="Proteomes" id="UP000216840">
    <property type="component" value="Unassembled WGS sequence"/>
</dbReference>
<accession>A0A265UZD3</accession>
<keyword evidence="1" id="KW-0812">Transmembrane</keyword>
<evidence type="ECO:0000313" key="2">
    <source>
        <dbReference type="EMBL" id="OZV70661.1"/>
    </source>
</evidence>
<dbReference type="RefSeq" id="WP_094966737.1">
    <property type="nucleotide sequence ID" value="NZ_NGJN01000001.1"/>
</dbReference>
<proteinExistence type="predicted"/>
<reference evidence="2 3" key="1">
    <citation type="submission" date="2017-05" db="EMBL/GenBank/DDBJ databases">
        <title>The draft genome sequence of Idiomarina salinarum WNB302.</title>
        <authorList>
            <person name="Sun Y."/>
            <person name="Chen B."/>
            <person name="Du Z."/>
        </authorList>
    </citation>
    <scope>NUCLEOTIDE SEQUENCE [LARGE SCALE GENOMIC DNA]</scope>
    <source>
        <strain evidence="2 3">WNB302</strain>
    </source>
</reference>
<keyword evidence="1" id="KW-0472">Membrane</keyword>
<name>A0A265UZD3_9FLAO</name>
<organism evidence="2 3">
    <name type="scientific">Winogradskyella aurantia</name>
    <dbReference type="NCBI Taxonomy" id="1915063"/>
    <lineage>
        <taxon>Bacteria</taxon>
        <taxon>Pseudomonadati</taxon>
        <taxon>Bacteroidota</taxon>
        <taxon>Flavobacteriia</taxon>
        <taxon>Flavobacteriales</taxon>
        <taxon>Flavobacteriaceae</taxon>
        <taxon>Winogradskyella</taxon>
    </lineage>
</organism>
<keyword evidence="1" id="KW-1133">Transmembrane helix</keyword>
<gene>
    <name evidence="2" type="ORF">CA834_00675</name>
</gene>